<dbReference type="InterPro" id="IPR027417">
    <property type="entry name" value="P-loop_NTPase"/>
</dbReference>
<proteinExistence type="predicted"/>
<keyword evidence="1" id="KW-0175">Coiled coil</keyword>
<dbReference type="Gene3D" id="3.40.50.300">
    <property type="entry name" value="P-loop containing nucleotide triphosphate hydrolases"/>
    <property type="match status" value="2"/>
</dbReference>
<organism evidence="3 4">
    <name type="scientific">Treponema pedis</name>
    <dbReference type="NCBI Taxonomy" id="409322"/>
    <lineage>
        <taxon>Bacteria</taxon>
        <taxon>Pseudomonadati</taxon>
        <taxon>Spirochaetota</taxon>
        <taxon>Spirochaetia</taxon>
        <taxon>Spirochaetales</taxon>
        <taxon>Treponemataceae</taxon>
        <taxon>Treponema</taxon>
    </lineage>
</organism>
<sequence length="518" mass="57983">MPNIFLGRGETAVELLPSKANRHALIAGATGTGKTVTLKVIAEAFSSLGIPVFLPDIKGDLLSFAEKGESSVKLQERLSLLKLNNFQFRTYPIRVWSILNETGHQIRTTVSEMGPLLLSKLLGLNEIQEGVLNIAFRVADEEGLLLLDLKDLKAVLHYIGENKGELKLNYGNISDTSIGAIQRALLILENEGAENFFGEPALDINDFFKTDIEGNGFINILHAVKLYQKPNLYSAFLLWFLSELYEMLPETGDAEKPKIVFFFDEAHLLFSEGSKILTQKIEQMIRLIRSKGVSVFFVTQSPDDIPENILGQLGNKIQHALRAFTPKEQKAVRLAAETFRINPSFNTAEVITQLKTGEALVSVLQEDGSPSITQRVLIAPPHSKIGTVDEAKIKIIVEESPFFYKYKESIDRKSAYEILTQQFTEKAENKESNREEEIRLKELKKDEAAKIKEETALIKAETAKLRAETARQKAEEAAKRKYQSTANRLGKVLIDSMTRSVGREITRGIFGSLKKMLK</sequence>
<feature type="coiled-coil region" evidence="1">
    <location>
        <begin position="426"/>
        <end position="480"/>
    </location>
</feature>
<dbReference type="SUPFAM" id="SSF52540">
    <property type="entry name" value="P-loop containing nucleoside triphosphate hydrolases"/>
    <property type="match status" value="1"/>
</dbReference>
<dbReference type="InterPro" id="IPR033186">
    <property type="entry name" value="HerA_C"/>
</dbReference>
<feature type="domain" description="Helicase HerA-like C-terminal" evidence="2">
    <location>
        <begin position="10"/>
        <end position="513"/>
    </location>
</feature>
<protein>
    <submittedName>
        <fullName evidence="3">DUF853 family protein</fullName>
    </submittedName>
</protein>
<evidence type="ECO:0000259" key="2">
    <source>
        <dbReference type="Pfam" id="PF05872"/>
    </source>
</evidence>
<name>A0A7S7AXJ3_9SPIR</name>
<gene>
    <name evidence="3" type="ORF">IFE08_05660</name>
</gene>
<dbReference type="Proteomes" id="UP000593915">
    <property type="component" value="Chromosome"/>
</dbReference>
<evidence type="ECO:0000256" key="1">
    <source>
        <dbReference type="SAM" id="Coils"/>
    </source>
</evidence>
<evidence type="ECO:0000313" key="4">
    <source>
        <dbReference type="Proteomes" id="UP000593915"/>
    </source>
</evidence>
<evidence type="ECO:0000313" key="3">
    <source>
        <dbReference type="EMBL" id="QOW61849.1"/>
    </source>
</evidence>
<dbReference type="EMBL" id="CP061839">
    <property type="protein sequence ID" value="QOW61849.1"/>
    <property type="molecule type" value="Genomic_DNA"/>
</dbReference>
<dbReference type="PANTHER" id="PTHR30121">
    <property type="entry name" value="UNCHARACTERIZED PROTEIN YJGR-RELATED"/>
    <property type="match status" value="1"/>
</dbReference>
<dbReference type="CDD" id="cd01127">
    <property type="entry name" value="TrwB_TraG_TraD_VirD4"/>
    <property type="match status" value="1"/>
</dbReference>
<reference evidence="3 4" key="1">
    <citation type="submission" date="2020-09" db="EMBL/GenBank/DDBJ databases">
        <title>Characterization of Treponema spp. from bovine digital dermatitis in Korea.</title>
        <authorList>
            <person name="Espiritu H.M."/>
            <person name="Cho Y.I."/>
            <person name="Mamuad L."/>
        </authorList>
    </citation>
    <scope>NUCLEOTIDE SEQUENCE [LARGE SCALE GENOMIC DNA]</scope>
    <source>
        <strain evidence="3 4">KS1</strain>
    </source>
</reference>
<dbReference type="RefSeq" id="WP_024467057.1">
    <property type="nucleotide sequence ID" value="NZ_CP061839.1"/>
</dbReference>
<accession>A0A7S7AXJ3</accession>
<dbReference type="InterPro" id="IPR051162">
    <property type="entry name" value="T4SS_component"/>
</dbReference>
<dbReference type="AlphaFoldDB" id="A0A7S7AXJ3"/>
<dbReference type="Pfam" id="PF05872">
    <property type="entry name" value="HerA_C"/>
    <property type="match status" value="1"/>
</dbReference>
<dbReference type="PANTHER" id="PTHR30121:SF6">
    <property type="entry name" value="SLR6007 PROTEIN"/>
    <property type="match status" value="1"/>
</dbReference>